<evidence type="ECO:0000256" key="1">
    <source>
        <dbReference type="ARBA" id="ARBA00002752"/>
    </source>
</evidence>
<keyword evidence="9" id="KW-1185">Reference proteome</keyword>
<feature type="binding site" evidence="7">
    <location>
        <position position="99"/>
    </location>
    <ligand>
        <name>substrate</name>
    </ligand>
</feature>
<keyword evidence="2 7" id="KW-0662">Pyridine nucleotide biosynthesis</keyword>
<dbReference type="eggNOG" id="COG1917">
    <property type="taxonomic scope" value="Bacteria"/>
</dbReference>
<feature type="binding site" evidence="7">
    <location>
        <position position="162"/>
    </location>
    <ligand>
        <name>Fe cation</name>
        <dbReference type="ChEBI" id="CHEBI:24875"/>
        <label>2</label>
    </ligand>
</feature>
<evidence type="ECO:0000313" key="8">
    <source>
        <dbReference type="EMBL" id="EKF55113.1"/>
    </source>
</evidence>
<proteinExistence type="inferred from homology"/>
<keyword evidence="5 7" id="KW-0560">Oxidoreductase</keyword>
<keyword evidence="4 7" id="KW-0223">Dioxygenase</keyword>
<feature type="binding site" evidence="7">
    <location>
        <position position="57"/>
    </location>
    <ligand>
        <name>substrate</name>
    </ligand>
</feature>
<evidence type="ECO:0000256" key="3">
    <source>
        <dbReference type="ARBA" id="ARBA00022723"/>
    </source>
</evidence>
<comment type="pathway">
    <text evidence="7">Cofactor biosynthesis; NAD(+) biosynthesis; quinolinate from L-kynurenine: step 3/3.</text>
</comment>
<dbReference type="Pfam" id="PF06052">
    <property type="entry name" value="3-HAO"/>
    <property type="match status" value="1"/>
</dbReference>
<feature type="binding site" evidence="7">
    <location>
        <position position="128"/>
    </location>
    <ligand>
        <name>Fe cation</name>
        <dbReference type="ChEBI" id="CHEBI:24875"/>
        <label>2</label>
    </ligand>
</feature>
<dbReference type="AlphaFoldDB" id="K2P243"/>
<dbReference type="SUPFAM" id="SSF51182">
    <property type="entry name" value="RmlC-like cupins"/>
    <property type="match status" value="1"/>
</dbReference>
<dbReference type="UniPathway" id="UPA00253">
    <property type="reaction ID" value="UER00330"/>
</dbReference>
<dbReference type="HAMAP" id="MF_00825">
    <property type="entry name" value="3_HAO"/>
    <property type="match status" value="1"/>
</dbReference>
<reference evidence="8 9" key="1">
    <citation type="journal article" date="2012" name="J. Bacteriol.">
        <title>Genome Sequence of Galbibacter marinum Type Strain ck-I2-15.</title>
        <authorList>
            <person name="Lai Q."/>
            <person name="Li C."/>
            <person name="Shao Z."/>
        </authorList>
    </citation>
    <scope>NUCLEOTIDE SEQUENCE [LARGE SCALE GENOMIC DNA]</scope>
    <source>
        <strain evidence="9">ck-I2-15</strain>
    </source>
</reference>
<feature type="binding site" evidence="7">
    <location>
        <position position="57"/>
    </location>
    <ligand>
        <name>Fe cation</name>
        <dbReference type="ChEBI" id="CHEBI:24875"/>
        <label>1</label>
        <note>catalytic</note>
    </ligand>
</feature>
<organism evidence="8 9">
    <name type="scientific">Galbibacter marinus</name>
    <dbReference type="NCBI Taxonomy" id="555500"/>
    <lineage>
        <taxon>Bacteria</taxon>
        <taxon>Pseudomonadati</taxon>
        <taxon>Bacteroidota</taxon>
        <taxon>Flavobacteriia</taxon>
        <taxon>Flavobacteriales</taxon>
        <taxon>Flavobacteriaceae</taxon>
        <taxon>Galbibacter</taxon>
    </lineage>
</organism>
<dbReference type="GO" id="GO:0043420">
    <property type="term" value="P:anthranilate metabolic process"/>
    <property type="evidence" value="ECO:0007669"/>
    <property type="project" value="UniProtKB-UniRule"/>
</dbReference>
<evidence type="ECO:0000256" key="4">
    <source>
        <dbReference type="ARBA" id="ARBA00022964"/>
    </source>
</evidence>
<dbReference type="InterPro" id="IPR014710">
    <property type="entry name" value="RmlC-like_jellyroll"/>
</dbReference>
<comment type="similarity">
    <text evidence="7">Belongs to the 3-HAO family.</text>
</comment>
<sequence>MAIKPPFNLQHWLDENRDLLKPPVGNKNLYQDAGDYIVMVVAGPNARKDYHYNETEELFYQLEGHIRVHIQEDGKKRTMELGPGDMYLHPAKVPHCPERNEGSIGLVIERKRIDLDIEDGLIWYCDNCNHKLHEVYFPLNNIEKDFLKHFNEFYKDENLRSCDNCGTVMPVAPGFVSEDQ</sequence>
<name>K2P243_9FLAO</name>
<gene>
    <name evidence="7" type="primary">nbaC</name>
    <name evidence="8" type="ORF">I215_08787</name>
</gene>
<evidence type="ECO:0000256" key="5">
    <source>
        <dbReference type="ARBA" id="ARBA00023002"/>
    </source>
</evidence>
<protein>
    <recommendedName>
        <fullName evidence="7">3-hydroxyanthranilate 3,4-dioxygenase</fullName>
        <ecNumber evidence="7">1.13.11.6</ecNumber>
    </recommendedName>
    <alternativeName>
        <fullName evidence="7">3-hydroxyanthranilate oxygenase</fullName>
        <shortName evidence="7">3-HAO</shortName>
    </alternativeName>
    <alternativeName>
        <fullName evidence="7">3-hydroxyanthranilic acid dioxygenase</fullName>
        <shortName evidence="7">HAD</shortName>
    </alternativeName>
</protein>
<dbReference type="NCBIfam" id="TIGR03037">
    <property type="entry name" value="anthran_nbaC"/>
    <property type="match status" value="1"/>
</dbReference>
<dbReference type="GO" id="GO:0006569">
    <property type="term" value="P:L-tryptophan catabolic process"/>
    <property type="evidence" value="ECO:0007669"/>
    <property type="project" value="UniProtKB-UniRule"/>
</dbReference>
<evidence type="ECO:0000256" key="7">
    <source>
        <dbReference type="HAMAP-Rule" id="MF_00825"/>
    </source>
</evidence>
<dbReference type="GO" id="GO:0009435">
    <property type="term" value="P:NAD+ biosynthetic process"/>
    <property type="evidence" value="ECO:0007669"/>
    <property type="project" value="UniProtKB-UniPathway"/>
</dbReference>
<dbReference type="InterPro" id="IPR010329">
    <property type="entry name" value="3hydroanth_dOase"/>
</dbReference>
<comment type="cofactor">
    <cofactor evidence="7">
        <name>Fe(2+)</name>
        <dbReference type="ChEBI" id="CHEBI:29033"/>
    </cofactor>
    <text evidence="7">Binds 2 Fe(2+) ions per subunit.</text>
</comment>
<evidence type="ECO:0000256" key="2">
    <source>
        <dbReference type="ARBA" id="ARBA00022642"/>
    </source>
</evidence>
<dbReference type="STRING" id="555500.I215_08787"/>
<evidence type="ECO:0000256" key="6">
    <source>
        <dbReference type="ARBA" id="ARBA00023004"/>
    </source>
</evidence>
<accession>K2P243</accession>
<dbReference type="PANTHER" id="PTHR15497">
    <property type="entry name" value="3-HYDROXYANTHRANILATE 3,4-DIOXYGENASE"/>
    <property type="match status" value="1"/>
</dbReference>
<feature type="binding site" evidence="7">
    <location>
        <position position="165"/>
    </location>
    <ligand>
        <name>Fe cation</name>
        <dbReference type="ChEBI" id="CHEBI:24875"/>
        <label>2</label>
    </ligand>
</feature>
<dbReference type="GO" id="GO:0019805">
    <property type="term" value="P:quinolinate biosynthetic process"/>
    <property type="evidence" value="ECO:0007669"/>
    <property type="project" value="UniProtKB-UniRule"/>
</dbReference>
<dbReference type="PANTHER" id="PTHR15497:SF1">
    <property type="entry name" value="3-HYDROXYANTHRANILATE 3,4-DIOXYGENASE"/>
    <property type="match status" value="1"/>
</dbReference>
<dbReference type="GO" id="GO:0000334">
    <property type="term" value="F:3-hydroxyanthranilate 3,4-dioxygenase activity"/>
    <property type="evidence" value="ECO:0007669"/>
    <property type="project" value="UniProtKB-UniRule"/>
</dbReference>
<feature type="binding site" evidence="7">
    <location>
        <position position="95"/>
    </location>
    <ligand>
        <name>Fe cation</name>
        <dbReference type="ChEBI" id="CHEBI:24875"/>
        <label>1</label>
        <note>catalytic</note>
    </ligand>
</feature>
<dbReference type="Gene3D" id="2.60.120.10">
    <property type="entry name" value="Jelly Rolls"/>
    <property type="match status" value="1"/>
</dbReference>
<dbReference type="PATRIC" id="fig|555500.3.peg.1815"/>
<dbReference type="CDD" id="cd06123">
    <property type="entry name" value="cupin_HAO"/>
    <property type="match status" value="1"/>
</dbReference>
<feature type="binding site" evidence="7">
    <location>
        <position position="51"/>
    </location>
    <ligand>
        <name>Fe cation</name>
        <dbReference type="ChEBI" id="CHEBI:24875"/>
        <label>1</label>
        <note>catalytic</note>
    </ligand>
</feature>
<dbReference type="InterPro" id="IPR011051">
    <property type="entry name" value="RmlC_Cupin_sf"/>
</dbReference>
<keyword evidence="3 7" id="KW-0479">Metal-binding</keyword>
<feature type="binding site" evidence="7">
    <location>
        <position position="47"/>
    </location>
    <ligand>
        <name>O2</name>
        <dbReference type="ChEBI" id="CHEBI:15379"/>
    </ligand>
</feature>
<comment type="function">
    <text evidence="1 7">Catalyzes the oxidative ring opening of 3-hydroxyanthranilate to 2-amino-3-carboxymuconate semialdehyde, which spontaneously cyclizes to quinolinate.</text>
</comment>
<dbReference type="EMBL" id="AMSG01000010">
    <property type="protein sequence ID" value="EKF55113.1"/>
    <property type="molecule type" value="Genomic_DNA"/>
</dbReference>
<dbReference type="EC" id="1.13.11.6" evidence="7"/>
<comment type="catalytic activity">
    <reaction evidence="7">
        <text>3-hydroxyanthranilate + O2 = (2Z,4Z)-2-amino-3-carboxymuconate 6-semialdehyde</text>
        <dbReference type="Rhea" id="RHEA:17953"/>
        <dbReference type="ChEBI" id="CHEBI:15379"/>
        <dbReference type="ChEBI" id="CHEBI:36559"/>
        <dbReference type="ChEBI" id="CHEBI:77612"/>
        <dbReference type="EC" id="1.13.11.6"/>
    </reaction>
</comment>
<dbReference type="NCBIfam" id="NF009763">
    <property type="entry name" value="PRK13264.1"/>
    <property type="match status" value="1"/>
</dbReference>
<keyword evidence="6 7" id="KW-0408">Iron</keyword>
<evidence type="ECO:0000313" key="9">
    <source>
        <dbReference type="Proteomes" id="UP000007364"/>
    </source>
</evidence>
<feature type="binding site" evidence="7">
    <location>
        <position position="109"/>
    </location>
    <ligand>
        <name>substrate</name>
    </ligand>
</feature>
<feature type="binding site" evidence="7">
    <location>
        <position position="125"/>
    </location>
    <ligand>
        <name>Fe cation</name>
        <dbReference type="ChEBI" id="CHEBI:24875"/>
        <label>2</label>
    </ligand>
</feature>
<dbReference type="OrthoDB" id="5002379at2"/>
<dbReference type="GO" id="GO:0008198">
    <property type="term" value="F:ferrous iron binding"/>
    <property type="evidence" value="ECO:0007669"/>
    <property type="project" value="UniProtKB-UniRule"/>
</dbReference>
<dbReference type="Proteomes" id="UP000007364">
    <property type="component" value="Unassembled WGS sequence"/>
</dbReference>
<dbReference type="RefSeq" id="WP_008991606.1">
    <property type="nucleotide sequence ID" value="NZ_AMSG01000010.1"/>
</dbReference>
<comment type="caution">
    <text evidence="8">The sequence shown here is derived from an EMBL/GenBank/DDBJ whole genome shotgun (WGS) entry which is preliminary data.</text>
</comment>